<evidence type="ECO:0000313" key="2">
    <source>
        <dbReference type="EMBL" id="KFA64873.1"/>
    </source>
</evidence>
<feature type="compositionally biased region" description="Basic residues" evidence="1">
    <location>
        <begin position="33"/>
        <end position="45"/>
    </location>
</feature>
<keyword evidence="3" id="KW-1185">Reference proteome</keyword>
<accession>A0A084QLN8</accession>
<dbReference type="InterPro" id="IPR018606">
    <property type="entry name" value="Arb1"/>
</dbReference>
<name>A0A084QLN8_STAC4</name>
<feature type="compositionally biased region" description="Polar residues" evidence="1">
    <location>
        <begin position="1"/>
        <end position="17"/>
    </location>
</feature>
<dbReference type="OMA" id="NKPTGFE"/>
<dbReference type="EMBL" id="KL660643">
    <property type="protein sequence ID" value="KFA64873.1"/>
    <property type="molecule type" value="Genomic_DNA"/>
</dbReference>
<dbReference type="GO" id="GO:0031047">
    <property type="term" value="P:regulatory ncRNA-mediated gene silencing"/>
    <property type="evidence" value="ECO:0007669"/>
    <property type="project" value="InterPro"/>
</dbReference>
<dbReference type="AlphaFoldDB" id="A0A084QLN8"/>
<feature type="region of interest" description="Disordered" evidence="1">
    <location>
        <begin position="1"/>
        <end position="59"/>
    </location>
</feature>
<gene>
    <name evidence="2" type="ORF">S40285_02886</name>
</gene>
<feature type="region of interest" description="Disordered" evidence="1">
    <location>
        <begin position="437"/>
        <end position="460"/>
    </location>
</feature>
<dbReference type="STRING" id="1283841.A0A084QLN8"/>
<evidence type="ECO:0000256" key="1">
    <source>
        <dbReference type="SAM" id="MobiDB-lite"/>
    </source>
</evidence>
<dbReference type="Proteomes" id="UP000028524">
    <property type="component" value="Unassembled WGS sequence"/>
</dbReference>
<organism evidence="2 3">
    <name type="scientific">Stachybotrys chlorohalonatus (strain IBT 40285)</name>
    <dbReference type="NCBI Taxonomy" id="1283841"/>
    <lineage>
        <taxon>Eukaryota</taxon>
        <taxon>Fungi</taxon>
        <taxon>Dikarya</taxon>
        <taxon>Ascomycota</taxon>
        <taxon>Pezizomycotina</taxon>
        <taxon>Sordariomycetes</taxon>
        <taxon>Hypocreomycetidae</taxon>
        <taxon>Hypocreales</taxon>
        <taxon>Stachybotryaceae</taxon>
        <taxon>Stachybotrys</taxon>
    </lineage>
</organism>
<proteinExistence type="predicted"/>
<dbReference type="InParanoid" id="A0A084QLN8"/>
<protein>
    <submittedName>
        <fullName evidence="2">Uncharacterized protein</fullName>
    </submittedName>
</protein>
<reference evidence="2 3" key="1">
    <citation type="journal article" date="2014" name="BMC Genomics">
        <title>Comparative genome sequencing reveals chemotype-specific gene clusters in the toxigenic black mold Stachybotrys.</title>
        <authorList>
            <person name="Semeiks J."/>
            <person name="Borek D."/>
            <person name="Otwinowski Z."/>
            <person name="Grishin N.V."/>
        </authorList>
    </citation>
    <scope>NUCLEOTIDE SEQUENCE [LARGE SCALE GENOMIC DNA]</scope>
    <source>
        <strain evidence="2 3">IBT 40285</strain>
    </source>
</reference>
<sequence>SPDQAAPQSAPTQQENQESNREPLGVGISLPAIKKKSKKRSKTTARRGPTALPKGCGTGFEEYFADPPLTPGEADEEKYEIYALEVPFEDRIQSCVQRFRARRRLQGKMTVYFNEYLFLGGIDTNSNAFGGQDPRDLKDLTPAQRREATAHDAVYTNVSAGDRFYDGDKDKWVVDFTGVAKGFLSTAMPANTGLDDGQVKLAVNVVDAFLRYVLQHDVCPEYEDDVKGALQVCQQARVEWPLVAKLRTLLTGKFNEALVELYATYREKERSPYESSDPEGLDPRAVLFSSVALMEDEDETFRSLCGQEQKIEKEFEGTFEIVDIARPTEKIVQRFKQLRIGDSQTQMPPIGTATLKPTAAIKSDWVLPEMAPKLDKNETIKLFIEDGLLALMLPGMRISCTLCELACGIRFIKALDEVVPSFYTYLPQNMMRHYKQPAETTRPAPSVHSPDVDEAQGDDE</sequence>
<dbReference type="HOGENOM" id="CLU_023193_2_0_1"/>
<dbReference type="OrthoDB" id="435402at2759"/>
<dbReference type="Pfam" id="PF09692">
    <property type="entry name" value="Arb1"/>
    <property type="match status" value="1"/>
</dbReference>
<feature type="non-terminal residue" evidence="2">
    <location>
        <position position="1"/>
    </location>
</feature>
<evidence type="ECO:0000313" key="3">
    <source>
        <dbReference type="Proteomes" id="UP000028524"/>
    </source>
</evidence>
<dbReference type="GO" id="GO:0033167">
    <property type="term" value="C:ARC complex"/>
    <property type="evidence" value="ECO:0007669"/>
    <property type="project" value="InterPro"/>
</dbReference>